<keyword evidence="2" id="KW-1185">Reference proteome</keyword>
<protein>
    <submittedName>
        <fullName evidence="1">Uncharacterized protein</fullName>
    </submittedName>
</protein>
<proteinExistence type="predicted"/>
<name>A0A1V4ILI8_9CLOT</name>
<dbReference type="Proteomes" id="UP000190080">
    <property type="component" value="Unassembled WGS sequence"/>
</dbReference>
<sequence length="30" mass="3379">MGCYNLFYATVKKMLQAKTRMERVAALLGA</sequence>
<evidence type="ECO:0000313" key="2">
    <source>
        <dbReference type="Proteomes" id="UP000190080"/>
    </source>
</evidence>
<gene>
    <name evidence="1" type="ORF">CLORY_26310</name>
</gene>
<dbReference type="AlphaFoldDB" id="A0A1V4ILI8"/>
<reference evidence="1 2" key="1">
    <citation type="submission" date="2017-03" db="EMBL/GenBank/DDBJ databases">
        <title>Genome sequence of Clostridium oryzae DSM 28571.</title>
        <authorList>
            <person name="Poehlein A."/>
            <person name="Daniel R."/>
        </authorList>
    </citation>
    <scope>NUCLEOTIDE SEQUENCE [LARGE SCALE GENOMIC DNA]</scope>
    <source>
        <strain evidence="1 2">DSM 28571</strain>
    </source>
</reference>
<dbReference type="EMBL" id="MZGV01000028">
    <property type="protein sequence ID" value="OPJ60763.1"/>
    <property type="molecule type" value="Genomic_DNA"/>
</dbReference>
<evidence type="ECO:0000313" key="1">
    <source>
        <dbReference type="EMBL" id="OPJ60763.1"/>
    </source>
</evidence>
<comment type="caution">
    <text evidence="1">The sequence shown here is derived from an EMBL/GenBank/DDBJ whole genome shotgun (WGS) entry which is preliminary data.</text>
</comment>
<accession>A0A1V4ILI8</accession>
<organism evidence="1 2">
    <name type="scientific">Clostridium oryzae</name>
    <dbReference type="NCBI Taxonomy" id="1450648"/>
    <lineage>
        <taxon>Bacteria</taxon>
        <taxon>Bacillati</taxon>
        <taxon>Bacillota</taxon>
        <taxon>Clostridia</taxon>
        <taxon>Eubacteriales</taxon>
        <taxon>Clostridiaceae</taxon>
        <taxon>Clostridium</taxon>
    </lineage>
</organism>
<dbReference type="STRING" id="1450648.CLORY_26310"/>